<organism evidence="2 3">
    <name type="scientific">Cocos nucifera</name>
    <name type="common">Coconut palm</name>
    <dbReference type="NCBI Taxonomy" id="13894"/>
    <lineage>
        <taxon>Eukaryota</taxon>
        <taxon>Viridiplantae</taxon>
        <taxon>Streptophyta</taxon>
        <taxon>Embryophyta</taxon>
        <taxon>Tracheophyta</taxon>
        <taxon>Spermatophyta</taxon>
        <taxon>Magnoliopsida</taxon>
        <taxon>Liliopsida</taxon>
        <taxon>Arecaceae</taxon>
        <taxon>Arecoideae</taxon>
        <taxon>Cocoseae</taxon>
        <taxon>Attaleinae</taxon>
        <taxon>Cocos</taxon>
    </lineage>
</organism>
<keyword evidence="3" id="KW-1185">Reference proteome</keyword>
<feature type="region of interest" description="Disordered" evidence="1">
    <location>
        <begin position="23"/>
        <end position="46"/>
    </location>
</feature>
<evidence type="ECO:0000313" key="2">
    <source>
        <dbReference type="EMBL" id="KAG1359686.1"/>
    </source>
</evidence>
<feature type="compositionally biased region" description="Basic and acidic residues" evidence="1">
    <location>
        <begin position="29"/>
        <end position="40"/>
    </location>
</feature>
<sequence length="252" mass="27388">MGHNAESANVGCKVLPVCDAASTGSNGRESSDGSEKDVHKGQQRKAVSRMKELLRWAAAAKSHKGGSKGWKVLYFRKRLALKAQVDDSSSNSSKVGFRWDVGGCSTSSSAYSPISQASMSRNDQIWMKNSSNPSANLQSSECDANMLVSSKTEEYLWCWNSESKHDVLWSQPKDVHSAGLGAVKIDTAKLIPRKRKKRISWGEEDTGNPALPPHSVPLELLIEWGRACGFSYLGGSSRGYLELPPGQEKGEG</sequence>
<gene>
    <name evidence="2" type="ORF">COCNU_08G011320</name>
</gene>
<reference evidence="2" key="1">
    <citation type="journal article" date="2017" name="Gigascience">
        <title>The genome draft of coconut (Cocos nucifera).</title>
        <authorList>
            <person name="Xiao Y."/>
            <person name="Xu P."/>
            <person name="Fan H."/>
            <person name="Baudouin L."/>
            <person name="Xia W."/>
            <person name="Bocs S."/>
            <person name="Xu J."/>
            <person name="Li Q."/>
            <person name="Guo A."/>
            <person name="Zhou L."/>
            <person name="Li J."/>
            <person name="Wu Y."/>
            <person name="Ma Z."/>
            <person name="Armero A."/>
            <person name="Issali A.E."/>
            <person name="Liu N."/>
            <person name="Peng M."/>
            <person name="Yang Y."/>
        </authorList>
    </citation>
    <scope>NUCLEOTIDE SEQUENCE</scope>
    <source>
        <tissue evidence="2">Spear leaf of Hainan Tall coconut</tissue>
    </source>
</reference>
<dbReference type="OrthoDB" id="1889663at2759"/>
<accession>A0A8K0IIY1</accession>
<dbReference type="AlphaFoldDB" id="A0A8K0IIY1"/>
<dbReference type="EMBL" id="CM017879">
    <property type="protein sequence ID" value="KAG1359686.1"/>
    <property type="molecule type" value="Genomic_DNA"/>
</dbReference>
<evidence type="ECO:0000313" key="3">
    <source>
        <dbReference type="Proteomes" id="UP000797356"/>
    </source>
</evidence>
<proteinExistence type="predicted"/>
<evidence type="ECO:0000256" key="1">
    <source>
        <dbReference type="SAM" id="MobiDB-lite"/>
    </source>
</evidence>
<comment type="caution">
    <text evidence="2">The sequence shown here is derived from an EMBL/GenBank/DDBJ whole genome shotgun (WGS) entry which is preliminary data.</text>
</comment>
<dbReference type="PANTHER" id="PTHR36038">
    <property type="entry name" value="OS06G0102750 PROTEIN"/>
    <property type="match status" value="1"/>
</dbReference>
<dbReference type="PANTHER" id="PTHR36038:SF3">
    <property type="entry name" value="OVATE FAMILY PROTEIN"/>
    <property type="match status" value="1"/>
</dbReference>
<protein>
    <submittedName>
        <fullName evidence="2">Uncharacterized protein</fullName>
    </submittedName>
</protein>
<reference evidence="2" key="2">
    <citation type="submission" date="2019-07" db="EMBL/GenBank/DDBJ databases">
        <authorList>
            <person name="Yang Y."/>
            <person name="Bocs S."/>
            <person name="Baudouin L."/>
        </authorList>
    </citation>
    <scope>NUCLEOTIDE SEQUENCE</scope>
    <source>
        <tissue evidence="2">Spear leaf of Hainan Tall coconut</tissue>
    </source>
</reference>
<dbReference type="Proteomes" id="UP000797356">
    <property type="component" value="Chromosome 8"/>
</dbReference>
<name>A0A8K0IIY1_COCNU</name>